<dbReference type="Pfam" id="PF07103">
    <property type="entry name" value="DUF1365"/>
    <property type="match status" value="1"/>
</dbReference>
<evidence type="ECO:0008006" key="3">
    <source>
        <dbReference type="Google" id="ProtNLM"/>
    </source>
</evidence>
<dbReference type="PATRIC" id="fig|584657.3.peg.1149"/>
<name>W9GPW6_9MICO</name>
<dbReference type="Proteomes" id="UP000019494">
    <property type="component" value="Unassembled WGS sequence"/>
</dbReference>
<protein>
    <recommendedName>
        <fullName evidence="3">DUF1365 domain-containing protein</fullName>
    </recommendedName>
</protein>
<dbReference type="OrthoDB" id="9778801at2"/>
<comment type="caution">
    <text evidence="1">The sequence shown here is derived from an EMBL/GenBank/DDBJ whole genome shotgun (WGS) entry which is preliminary data.</text>
</comment>
<organism evidence="1 2">
    <name type="scientific">Intrasporangium chromatireducens Q5-1</name>
    <dbReference type="NCBI Taxonomy" id="584657"/>
    <lineage>
        <taxon>Bacteria</taxon>
        <taxon>Bacillati</taxon>
        <taxon>Actinomycetota</taxon>
        <taxon>Actinomycetes</taxon>
        <taxon>Micrococcales</taxon>
        <taxon>Intrasporangiaceae</taxon>
        <taxon>Intrasporangium</taxon>
    </lineage>
</organism>
<proteinExistence type="predicted"/>
<evidence type="ECO:0000313" key="2">
    <source>
        <dbReference type="Proteomes" id="UP000019494"/>
    </source>
</evidence>
<gene>
    <name evidence="1" type="ORF">N864_14295</name>
</gene>
<dbReference type="PANTHER" id="PTHR33973:SF4">
    <property type="entry name" value="OS07G0153300 PROTEIN"/>
    <property type="match status" value="1"/>
</dbReference>
<sequence length="249" mass="27930">MTVPAPPQVPALVVGEVTHTRRVPVRHAFRHRSYQWLVDLDDLPEPPALLRPLARFTAADHLDGGRLGGGIRGDLVRFLAGRGIAVEPDDRLLMLANARVLGHVFDPLTVFWCLGRGGDLRAAVFEVHNTYGERHAYLLEVDETGRAATDKQFYVSPFNDVSGRYDIRLRLERRRVSVVVGLDRAGERVLTATSRGTPEPATTRALLRVALTHPLMTQRVSALIRFHGIRLWRRLPVLPRPPHPKEAVR</sequence>
<accession>W9GPW6</accession>
<dbReference type="AlphaFoldDB" id="W9GPW6"/>
<dbReference type="PANTHER" id="PTHR33973">
    <property type="entry name" value="OS07G0153300 PROTEIN"/>
    <property type="match status" value="1"/>
</dbReference>
<keyword evidence="2" id="KW-1185">Reference proteome</keyword>
<dbReference type="InterPro" id="IPR010775">
    <property type="entry name" value="DUF1365"/>
</dbReference>
<reference evidence="2" key="1">
    <citation type="submission" date="2013-08" db="EMBL/GenBank/DDBJ databases">
        <title>Intrasporangium oryzae NRRL B-24470.</title>
        <authorList>
            <person name="Liu H."/>
            <person name="Wang G."/>
        </authorList>
    </citation>
    <scope>NUCLEOTIDE SEQUENCE [LARGE SCALE GENOMIC DNA]</scope>
    <source>
        <strain evidence="2">Q5-1</strain>
    </source>
</reference>
<evidence type="ECO:0000313" key="1">
    <source>
        <dbReference type="EMBL" id="EWT06873.1"/>
    </source>
</evidence>
<dbReference type="EMBL" id="AWQS01000029">
    <property type="protein sequence ID" value="EWT06873.1"/>
    <property type="molecule type" value="Genomic_DNA"/>
</dbReference>